<dbReference type="AlphaFoldDB" id="A0AAD4LIB7"/>
<organism evidence="2 3">
    <name type="scientific">Lactarius akahatsu</name>
    <dbReference type="NCBI Taxonomy" id="416441"/>
    <lineage>
        <taxon>Eukaryota</taxon>
        <taxon>Fungi</taxon>
        <taxon>Dikarya</taxon>
        <taxon>Basidiomycota</taxon>
        <taxon>Agaricomycotina</taxon>
        <taxon>Agaricomycetes</taxon>
        <taxon>Russulales</taxon>
        <taxon>Russulaceae</taxon>
        <taxon>Lactarius</taxon>
    </lineage>
</organism>
<reference evidence="2" key="1">
    <citation type="submission" date="2022-01" db="EMBL/GenBank/DDBJ databases">
        <title>Comparative genomics reveals a dynamic genome evolution in the ectomycorrhizal milk-cap (Lactarius) mushrooms.</title>
        <authorList>
            <consortium name="DOE Joint Genome Institute"/>
            <person name="Lebreton A."/>
            <person name="Tang N."/>
            <person name="Kuo A."/>
            <person name="LaButti K."/>
            <person name="Drula E."/>
            <person name="Barry K."/>
            <person name="Clum A."/>
            <person name="Lipzen A."/>
            <person name="Mousain D."/>
            <person name="Ng V."/>
            <person name="Wang R."/>
            <person name="Wang X."/>
            <person name="Dai Y."/>
            <person name="Henrissat B."/>
            <person name="Grigoriev I.V."/>
            <person name="Guerin-Laguette A."/>
            <person name="Yu F."/>
            <person name="Martin F.M."/>
        </authorList>
    </citation>
    <scope>NUCLEOTIDE SEQUENCE</scope>
    <source>
        <strain evidence="2">QP</strain>
    </source>
</reference>
<evidence type="ECO:0000313" key="2">
    <source>
        <dbReference type="EMBL" id="KAH8989550.1"/>
    </source>
</evidence>
<comment type="caution">
    <text evidence="2">The sequence shown here is derived from an EMBL/GenBank/DDBJ whole genome shotgun (WGS) entry which is preliminary data.</text>
</comment>
<name>A0AAD4LIB7_9AGAM</name>
<accession>A0AAD4LIB7</accession>
<protein>
    <submittedName>
        <fullName evidence="2">Uncharacterized protein</fullName>
    </submittedName>
</protein>
<sequence length="272" mass="28945">MVEGAWPYCVGPYTYLLDCSILHGRLDGCLTVNGKCGKKGSDETYLGPGLLRIRAESLLRAGQGTDPGELGPELDARPIGRRCPRYPASNDSGEEEGGGRWGRKQRAGLALAPLAVWLAVHVGQWLLYQSKLVDGAEDGRVSGSEKLTASFGGVVPLPASELGNGGNGSADGCSHGVGCYCSYVAVEEPAINVRTLVVMGQKNSDNVVDLTALNVLAATASWSAPVPVSSRLKFKFKLGRPSDCQYYCTLRSTVTKFLHDYISATACKPEFK</sequence>
<gene>
    <name evidence="2" type="ORF">EDB92DRAFT_1817071</name>
</gene>
<proteinExistence type="predicted"/>
<evidence type="ECO:0000313" key="3">
    <source>
        <dbReference type="Proteomes" id="UP001201163"/>
    </source>
</evidence>
<keyword evidence="3" id="KW-1185">Reference proteome</keyword>
<dbReference type="Proteomes" id="UP001201163">
    <property type="component" value="Unassembled WGS sequence"/>
</dbReference>
<feature type="region of interest" description="Disordered" evidence="1">
    <location>
        <begin position="62"/>
        <end position="101"/>
    </location>
</feature>
<evidence type="ECO:0000256" key="1">
    <source>
        <dbReference type="SAM" id="MobiDB-lite"/>
    </source>
</evidence>
<dbReference type="EMBL" id="JAKELL010000036">
    <property type="protein sequence ID" value="KAH8989550.1"/>
    <property type="molecule type" value="Genomic_DNA"/>
</dbReference>